<evidence type="ECO:0000259" key="3">
    <source>
        <dbReference type="Pfam" id="PF09976"/>
    </source>
</evidence>
<proteinExistence type="predicted"/>
<feature type="domain" description="Ancillary SecYEG translocon subunit/Cell division coordinator CpoB TPR" evidence="3">
    <location>
        <begin position="34"/>
        <end position="211"/>
    </location>
</feature>
<reference evidence="5" key="1">
    <citation type="journal article" date="2019" name="Int. J. Syst. Evol. Microbiol.">
        <title>The Global Catalogue of Microorganisms (GCM) 10K type strain sequencing project: providing services to taxonomists for standard genome sequencing and annotation.</title>
        <authorList>
            <consortium name="The Broad Institute Genomics Platform"/>
            <consortium name="The Broad Institute Genome Sequencing Center for Infectious Disease"/>
            <person name="Wu L."/>
            <person name="Ma J."/>
        </authorList>
    </citation>
    <scope>NUCLEOTIDE SEQUENCE [LARGE SCALE GENOMIC DNA]</scope>
    <source>
        <strain evidence="5">NBRC 112416</strain>
    </source>
</reference>
<dbReference type="InterPro" id="IPR018704">
    <property type="entry name" value="SecYEG/CpoB_TPR"/>
</dbReference>
<feature type="compositionally biased region" description="Low complexity" evidence="1">
    <location>
        <begin position="240"/>
        <end position="260"/>
    </location>
</feature>
<sequence length="260" mass="27370">MCRHFLCSPLAKAQMSNDNIFREVDEELRSDRMRRFWQQFGPYVIGAAVAIVLLVAINEGWAWWQNSRAAASSDRLYAALELADGGDTQAAQAALEELAATGSGGYPTLARFREAGLLAASGDAAAAIAAYDALATSESNPRLRELALVMAGNLLVDAGTLEEVESRVAAIAVEGNPLRNAAREAIGLAQVKAGETTGAQATFEAILNDPLTQNSQRQRAGFYLAQLLAQGDIDPEAEAAGEAGEPTPQAPAEGEVPAAE</sequence>
<evidence type="ECO:0000313" key="5">
    <source>
        <dbReference type="Proteomes" id="UP001156691"/>
    </source>
</evidence>
<keyword evidence="2" id="KW-0812">Transmembrane</keyword>
<accession>A0ABQ5W6C9</accession>
<name>A0ABQ5W6C9_9HYPH</name>
<keyword evidence="2" id="KW-0472">Membrane</keyword>
<keyword evidence="5" id="KW-1185">Reference proteome</keyword>
<comment type="caution">
    <text evidence="4">The sequence shown here is derived from an EMBL/GenBank/DDBJ whole genome shotgun (WGS) entry which is preliminary data.</text>
</comment>
<feature type="transmembrane region" description="Helical" evidence="2">
    <location>
        <begin position="40"/>
        <end position="64"/>
    </location>
</feature>
<evidence type="ECO:0000313" key="4">
    <source>
        <dbReference type="EMBL" id="GLQ55527.1"/>
    </source>
</evidence>
<evidence type="ECO:0000256" key="2">
    <source>
        <dbReference type="SAM" id="Phobius"/>
    </source>
</evidence>
<dbReference type="Pfam" id="PF09976">
    <property type="entry name" value="TPR_21"/>
    <property type="match status" value="1"/>
</dbReference>
<feature type="region of interest" description="Disordered" evidence="1">
    <location>
        <begin position="234"/>
        <end position="260"/>
    </location>
</feature>
<dbReference type="EMBL" id="BSNS01000011">
    <property type="protein sequence ID" value="GLQ55527.1"/>
    <property type="molecule type" value="Genomic_DNA"/>
</dbReference>
<gene>
    <name evidence="4" type="ORF">GCM10010862_27860</name>
</gene>
<organism evidence="4 5">
    <name type="scientific">Devosia nitrariae</name>
    <dbReference type="NCBI Taxonomy" id="2071872"/>
    <lineage>
        <taxon>Bacteria</taxon>
        <taxon>Pseudomonadati</taxon>
        <taxon>Pseudomonadota</taxon>
        <taxon>Alphaproteobacteria</taxon>
        <taxon>Hyphomicrobiales</taxon>
        <taxon>Devosiaceae</taxon>
        <taxon>Devosia</taxon>
    </lineage>
</organism>
<evidence type="ECO:0000256" key="1">
    <source>
        <dbReference type="SAM" id="MobiDB-lite"/>
    </source>
</evidence>
<keyword evidence="2" id="KW-1133">Transmembrane helix</keyword>
<protein>
    <submittedName>
        <fullName evidence="4">Membrane protein</fullName>
    </submittedName>
</protein>
<dbReference type="Proteomes" id="UP001156691">
    <property type="component" value="Unassembled WGS sequence"/>
</dbReference>